<dbReference type="AlphaFoldDB" id="A0AAV5W3C8"/>
<sequence>SMFNENSDIDDDDEKEEDYAPFSLQFNRNTELQLADDEQEAVATRVAEEQVRSSEDEEEKANTTAVRSGEYGACTFCATDEVVAPSGCLYCRNHIGSRKCCNRWYRRSKMNEADGIASCPLCRHKWEGIRAEIGAMSDLKKKE</sequence>
<dbReference type="PANTHER" id="PTHR21578">
    <property type="entry name" value="PROTEIN CBG03826"/>
    <property type="match status" value="1"/>
</dbReference>
<name>A0AAV5W3C8_9BILA</name>
<dbReference type="Proteomes" id="UP001432322">
    <property type="component" value="Unassembled WGS sequence"/>
</dbReference>
<feature type="region of interest" description="Disordered" evidence="1">
    <location>
        <begin position="1"/>
        <end position="64"/>
    </location>
</feature>
<evidence type="ECO:0000313" key="2">
    <source>
        <dbReference type="EMBL" id="GMT26347.1"/>
    </source>
</evidence>
<protein>
    <recommendedName>
        <fullName evidence="4">RING-type domain-containing protein</fullName>
    </recommendedName>
</protein>
<dbReference type="EMBL" id="BTSY01000005">
    <property type="protein sequence ID" value="GMT26347.1"/>
    <property type="molecule type" value="Genomic_DNA"/>
</dbReference>
<evidence type="ECO:0008006" key="4">
    <source>
        <dbReference type="Google" id="ProtNLM"/>
    </source>
</evidence>
<evidence type="ECO:0000256" key="1">
    <source>
        <dbReference type="SAM" id="MobiDB-lite"/>
    </source>
</evidence>
<organism evidence="2 3">
    <name type="scientific">Pristionchus fissidentatus</name>
    <dbReference type="NCBI Taxonomy" id="1538716"/>
    <lineage>
        <taxon>Eukaryota</taxon>
        <taxon>Metazoa</taxon>
        <taxon>Ecdysozoa</taxon>
        <taxon>Nematoda</taxon>
        <taxon>Chromadorea</taxon>
        <taxon>Rhabditida</taxon>
        <taxon>Rhabditina</taxon>
        <taxon>Diplogasteromorpha</taxon>
        <taxon>Diplogasteroidea</taxon>
        <taxon>Neodiplogasteridae</taxon>
        <taxon>Pristionchus</taxon>
    </lineage>
</organism>
<proteinExistence type="predicted"/>
<comment type="caution">
    <text evidence="2">The sequence shown here is derived from an EMBL/GenBank/DDBJ whole genome shotgun (WGS) entry which is preliminary data.</text>
</comment>
<dbReference type="PANTHER" id="PTHR21578:SF9">
    <property type="entry name" value="RING-TYPE DOMAIN-CONTAINING PROTEIN"/>
    <property type="match status" value="1"/>
</dbReference>
<feature type="non-terminal residue" evidence="2">
    <location>
        <position position="1"/>
    </location>
</feature>
<evidence type="ECO:0000313" key="3">
    <source>
        <dbReference type="Proteomes" id="UP001432322"/>
    </source>
</evidence>
<accession>A0AAV5W3C8</accession>
<keyword evidence="3" id="KW-1185">Reference proteome</keyword>
<gene>
    <name evidence="2" type="ORF">PFISCL1PPCAC_17644</name>
</gene>
<feature type="compositionally biased region" description="Acidic residues" evidence="1">
    <location>
        <begin position="7"/>
        <end position="19"/>
    </location>
</feature>
<reference evidence="2" key="1">
    <citation type="submission" date="2023-10" db="EMBL/GenBank/DDBJ databases">
        <title>Genome assembly of Pristionchus species.</title>
        <authorList>
            <person name="Yoshida K."/>
            <person name="Sommer R.J."/>
        </authorList>
    </citation>
    <scope>NUCLEOTIDE SEQUENCE</scope>
    <source>
        <strain evidence="2">RS5133</strain>
    </source>
</reference>